<evidence type="ECO:0000313" key="3">
    <source>
        <dbReference type="EMBL" id="MFC6179986.1"/>
    </source>
</evidence>
<dbReference type="RefSeq" id="WP_137628158.1">
    <property type="nucleotide sequence ID" value="NZ_BJDJ01000006.1"/>
</dbReference>
<sequence>MKCSICGKRLLVGINSITTLKDGVICNNCATEVGLSTKSLFHSMAEVKSSGTVTVAEATDYFNNHKTFTFEQERAQKKLEKKQAQKEEEQQRAEDADKYDQLLSEFKEDKAWHVGKVYFDDKKQQVLVKKSTAEHIFNERTLNFPYSDLESYDVIEDPTTIEKKHGVGRSIVGGLVAGPTGAVLGAFSGGKSYSAVSKVAMILYFKENYHIEATFLSTDTSTSSSTYAAVQRSIMQVGHDLDKIIADNNAGTTTQATTPSDTSNSTADDLRELKQLLDDGIITQDDFDTKKKQILGI</sequence>
<evidence type="ECO:0000256" key="1">
    <source>
        <dbReference type="SAM" id="Coils"/>
    </source>
</evidence>
<comment type="caution">
    <text evidence="3">The sequence shown here is derived from an EMBL/GenBank/DDBJ whole genome shotgun (WGS) entry which is preliminary data.</text>
</comment>
<feature type="coiled-coil region" evidence="1">
    <location>
        <begin position="70"/>
        <end position="99"/>
    </location>
</feature>
<evidence type="ECO:0000259" key="2">
    <source>
        <dbReference type="Pfam" id="PF09851"/>
    </source>
</evidence>
<dbReference type="EMBL" id="JBHSSC010000005">
    <property type="protein sequence ID" value="MFC6179986.1"/>
    <property type="molecule type" value="Genomic_DNA"/>
</dbReference>
<accession>A0ABW1RX77</accession>
<evidence type="ECO:0000313" key="4">
    <source>
        <dbReference type="Proteomes" id="UP001596282"/>
    </source>
</evidence>
<reference evidence="4" key="1">
    <citation type="journal article" date="2019" name="Int. J. Syst. Evol. Microbiol.">
        <title>The Global Catalogue of Microorganisms (GCM) 10K type strain sequencing project: providing services to taxonomists for standard genome sequencing and annotation.</title>
        <authorList>
            <consortium name="The Broad Institute Genomics Platform"/>
            <consortium name="The Broad Institute Genome Sequencing Center for Infectious Disease"/>
            <person name="Wu L."/>
            <person name="Ma J."/>
        </authorList>
    </citation>
    <scope>NUCLEOTIDE SEQUENCE [LARGE SCALE GENOMIC DNA]</scope>
    <source>
        <strain evidence="4">CCM 8933</strain>
    </source>
</reference>
<feature type="domain" description="SHOCT" evidence="2">
    <location>
        <begin position="269"/>
        <end position="295"/>
    </location>
</feature>
<dbReference type="Proteomes" id="UP001596282">
    <property type="component" value="Unassembled WGS sequence"/>
</dbReference>
<gene>
    <name evidence="3" type="ORF">ACFP5Y_01840</name>
</gene>
<name>A0ABW1RX77_9LACO</name>
<dbReference type="Pfam" id="PF09851">
    <property type="entry name" value="SHOCT"/>
    <property type="match status" value="1"/>
</dbReference>
<keyword evidence="1" id="KW-0175">Coiled coil</keyword>
<proteinExistence type="predicted"/>
<organism evidence="3 4">
    <name type="scientific">Lactiplantibacillus daowaiensis</name>
    <dbReference type="NCBI Taxonomy" id="2559918"/>
    <lineage>
        <taxon>Bacteria</taxon>
        <taxon>Bacillati</taxon>
        <taxon>Bacillota</taxon>
        <taxon>Bacilli</taxon>
        <taxon>Lactobacillales</taxon>
        <taxon>Lactobacillaceae</taxon>
        <taxon>Lactiplantibacillus</taxon>
    </lineage>
</organism>
<dbReference type="InterPro" id="IPR018649">
    <property type="entry name" value="SHOCT"/>
</dbReference>
<protein>
    <submittedName>
        <fullName evidence="3">SHOCT domain-containing protein</fullName>
    </submittedName>
</protein>
<keyword evidence="4" id="KW-1185">Reference proteome</keyword>